<dbReference type="InterPro" id="IPR050541">
    <property type="entry name" value="LRR_TM_domain-containing"/>
</dbReference>
<feature type="region of interest" description="Disordered" evidence="4">
    <location>
        <begin position="512"/>
        <end position="553"/>
    </location>
</feature>
<feature type="signal peptide" evidence="6">
    <location>
        <begin position="1"/>
        <end position="29"/>
    </location>
</feature>
<name>A0A2G8JDY3_STIJA</name>
<dbReference type="Pfam" id="PF13855">
    <property type="entry name" value="LRR_8"/>
    <property type="match status" value="2"/>
</dbReference>
<feature type="transmembrane region" description="Helical" evidence="5">
    <location>
        <begin position="458"/>
        <end position="482"/>
    </location>
</feature>
<organism evidence="8 9">
    <name type="scientific">Stichopus japonicus</name>
    <name type="common">Sea cucumber</name>
    <dbReference type="NCBI Taxonomy" id="307972"/>
    <lineage>
        <taxon>Eukaryota</taxon>
        <taxon>Metazoa</taxon>
        <taxon>Echinodermata</taxon>
        <taxon>Eleutherozoa</taxon>
        <taxon>Echinozoa</taxon>
        <taxon>Holothuroidea</taxon>
        <taxon>Aspidochirotacea</taxon>
        <taxon>Aspidochirotida</taxon>
        <taxon>Stichopodidae</taxon>
        <taxon>Apostichopus</taxon>
    </lineage>
</organism>
<dbReference type="PANTHER" id="PTHR24369:SF210">
    <property type="entry name" value="CHAOPTIN-RELATED"/>
    <property type="match status" value="1"/>
</dbReference>
<keyword evidence="2 6" id="KW-0732">Signal</keyword>
<dbReference type="Gene3D" id="3.80.10.10">
    <property type="entry name" value="Ribonuclease Inhibitor"/>
    <property type="match status" value="2"/>
</dbReference>
<dbReference type="GO" id="GO:0005886">
    <property type="term" value="C:plasma membrane"/>
    <property type="evidence" value="ECO:0007669"/>
    <property type="project" value="TreeGrafter"/>
</dbReference>
<evidence type="ECO:0000313" key="9">
    <source>
        <dbReference type="Proteomes" id="UP000230750"/>
    </source>
</evidence>
<reference evidence="8 9" key="1">
    <citation type="journal article" date="2017" name="PLoS Biol.">
        <title>The sea cucumber genome provides insights into morphological evolution and visceral regeneration.</title>
        <authorList>
            <person name="Zhang X."/>
            <person name="Sun L."/>
            <person name="Yuan J."/>
            <person name="Sun Y."/>
            <person name="Gao Y."/>
            <person name="Zhang L."/>
            <person name="Li S."/>
            <person name="Dai H."/>
            <person name="Hamel J.F."/>
            <person name="Liu C."/>
            <person name="Yu Y."/>
            <person name="Liu S."/>
            <person name="Lin W."/>
            <person name="Guo K."/>
            <person name="Jin S."/>
            <person name="Xu P."/>
            <person name="Storey K.B."/>
            <person name="Huan P."/>
            <person name="Zhang T."/>
            <person name="Zhou Y."/>
            <person name="Zhang J."/>
            <person name="Lin C."/>
            <person name="Li X."/>
            <person name="Xing L."/>
            <person name="Huo D."/>
            <person name="Sun M."/>
            <person name="Wang L."/>
            <person name="Mercier A."/>
            <person name="Li F."/>
            <person name="Yang H."/>
            <person name="Xiang J."/>
        </authorList>
    </citation>
    <scope>NUCLEOTIDE SEQUENCE [LARGE SCALE GENOMIC DNA]</scope>
    <source>
        <strain evidence="8">Shaxun</strain>
        <tissue evidence="8">Muscle</tissue>
    </source>
</reference>
<dbReference type="InterPro" id="IPR003591">
    <property type="entry name" value="Leu-rich_rpt_typical-subtyp"/>
</dbReference>
<dbReference type="InterPro" id="IPR001611">
    <property type="entry name" value="Leu-rich_rpt"/>
</dbReference>
<keyword evidence="1" id="KW-0433">Leucine-rich repeat</keyword>
<feature type="chain" id="PRO_5013896682" description="LRRCT domain-containing protein" evidence="6">
    <location>
        <begin position="30"/>
        <end position="553"/>
    </location>
</feature>
<dbReference type="PROSITE" id="PS51450">
    <property type="entry name" value="LRR"/>
    <property type="match status" value="1"/>
</dbReference>
<dbReference type="OrthoDB" id="1741314at2759"/>
<keyword evidence="9" id="KW-1185">Reference proteome</keyword>
<keyword evidence="5" id="KW-0812">Transmembrane</keyword>
<evidence type="ECO:0000256" key="6">
    <source>
        <dbReference type="SAM" id="SignalP"/>
    </source>
</evidence>
<sequence>MADLNITFRVHTVFLTFLLVQRWAVVVFAFCSDFGTESCSCSPRDLDCSSSMLNDIPVITDKTLISISFRMNDIKSITNEDFSDFNELETLDLSENLITYIDEHAFMNLEKLKTLILTENRLTRLEIGHFMQLISLEKLILSNNNDLTIDPCLLSQLPNLKYLAIDETNIEMVNTLITPTEDCQLLLSEDTVDVIDMFDNVKSITQLFVGFNGTSSDTSVLESFTSLDYLYMKAFPAESFTGPDIDELPNLETLILDSIDVFPKNFLVSETLQELHVENSLFPCLPAEAFSKLPSLRIVGFLRNALRAIDPNAFRNADHLQLINLSFNKLLFFLPGSLDGLGNAMFFPILVLSGNEWICDCRLEWFQEFLSSDSRISRNGQPLNSLLLCHSPVHLAGTSLLHVDFDFCAGEDNTQDSYEDYDDEVQYMCLTGQENPPVVSKMPSQTNAPSSTFNLPTIVGMVAMVILIISIVLLSIAIVVVYKRNKRIRKERISKASKRACSRRSQFPVPRQIRRESVYDDTGGTDQEGRIYDRPPTATEEGDFHMQNLKTNQ</sequence>
<dbReference type="EMBL" id="MRZV01002342">
    <property type="protein sequence ID" value="PIK33943.1"/>
    <property type="molecule type" value="Genomic_DNA"/>
</dbReference>
<proteinExistence type="predicted"/>
<accession>A0A2G8JDY3</accession>
<dbReference type="Proteomes" id="UP000230750">
    <property type="component" value="Unassembled WGS sequence"/>
</dbReference>
<keyword evidence="5" id="KW-0472">Membrane</keyword>
<gene>
    <name evidence="8" type="ORF">BSL78_29238</name>
</gene>
<dbReference type="SUPFAM" id="SSF52058">
    <property type="entry name" value="L domain-like"/>
    <property type="match status" value="1"/>
</dbReference>
<evidence type="ECO:0000256" key="2">
    <source>
        <dbReference type="ARBA" id="ARBA00022729"/>
    </source>
</evidence>
<comment type="caution">
    <text evidence="8">The sequence shown here is derived from an EMBL/GenBank/DDBJ whole genome shotgun (WGS) entry which is preliminary data.</text>
</comment>
<dbReference type="STRING" id="307972.A0A2G8JDY3"/>
<dbReference type="InterPro" id="IPR000483">
    <property type="entry name" value="Cys-rich_flank_reg_C"/>
</dbReference>
<feature type="domain" description="LRRCT" evidence="7">
    <location>
        <begin position="355"/>
        <end position="409"/>
    </location>
</feature>
<evidence type="ECO:0000256" key="1">
    <source>
        <dbReference type="ARBA" id="ARBA00022614"/>
    </source>
</evidence>
<protein>
    <recommendedName>
        <fullName evidence="7">LRRCT domain-containing protein</fullName>
    </recommendedName>
</protein>
<keyword evidence="3" id="KW-0677">Repeat</keyword>
<dbReference type="SMART" id="SM00369">
    <property type="entry name" value="LRR_TYP"/>
    <property type="match status" value="5"/>
</dbReference>
<evidence type="ECO:0000259" key="7">
    <source>
        <dbReference type="SMART" id="SM00082"/>
    </source>
</evidence>
<dbReference type="InterPro" id="IPR032675">
    <property type="entry name" value="LRR_dom_sf"/>
</dbReference>
<dbReference type="SMART" id="SM00082">
    <property type="entry name" value="LRRCT"/>
    <property type="match status" value="1"/>
</dbReference>
<evidence type="ECO:0000256" key="5">
    <source>
        <dbReference type="SAM" id="Phobius"/>
    </source>
</evidence>
<evidence type="ECO:0000256" key="3">
    <source>
        <dbReference type="ARBA" id="ARBA00022737"/>
    </source>
</evidence>
<evidence type="ECO:0000313" key="8">
    <source>
        <dbReference type="EMBL" id="PIK33943.1"/>
    </source>
</evidence>
<keyword evidence="5" id="KW-1133">Transmembrane helix</keyword>
<dbReference type="PANTHER" id="PTHR24369">
    <property type="entry name" value="ANTIGEN BSP, PUTATIVE-RELATED"/>
    <property type="match status" value="1"/>
</dbReference>
<dbReference type="AlphaFoldDB" id="A0A2G8JDY3"/>
<evidence type="ECO:0000256" key="4">
    <source>
        <dbReference type="SAM" id="MobiDB-lite"/>
    </source>
</evidence>